<feature type="domain" description="MmgE/PrpD N-terminal" evidence="2">
    <location>
        <begin position="10"/>
        <end position="249"/>
    </location>
</feature>
<dbReference type="InterPro" id="IPR036148">
    <property type="entry name" value="MmgE/PrpD_sf"/>
</dbReference>
<gene>
    <name evidence="4" type="ORF">ABS767_12035</name>
</gene>
<accession>A0ABW8YR88</accession>
<evidence type="ECO:0000313" key="4">
    <source>
        <dbReference type="EMBL" id="MFL9841695.1"/>
    </source>
</evidence>
<dbReference type="InterPro" id="IPR005656">
    <property type="entry name" value="MmgE_PrpD"/>
</dbReference>
<dbReference type="RefSeq" id="WP_408078584.1">
    <property type="nucleotide sequence ID" value="NZ_JBELQC010000001.1"/>
</dbReference>
<comment type="caution">
    <text evidence="4">The sequence shown here is derived from an EMBL/GenBank/DDBJ whole genome shotgun (WGS) entry which is preliminary data.</text>
</comment>
<dbReference type="PANTHER" id="PTHR16943:SF8">
    <property type="entry name" value="2-METHYLCITRATE DEHYDRATASE"/>
    <property type="match status" value="1"/>
</dbReference>
<protein>
    <submittedName>
        <fullName evidence="4">MmgE/PrpD family protein</fullName>
    </submittedName>
</protein>
<dbReference type="InterPro" id="IPR045337">
    <property type="entry name" value="MmgE_PrpD_C"/>
</dbReference>
<dbReference type="InterPro" id="IPR042188">
    <property type="entry name" value="MmgE/PrpD_sf_2"/>
</dbReference>
<dbReference type="PANTHER" id="PTHR16943">
    <property type="entry name" value="2-METHYLCITRATE DEHYDRATASE-RELATED"/>
    <property type="match status" value="1"/>
</dbReference>
<evidence type="ECO:0000313" key="5">
    <source>
        <dbReference type="Proteomes" id="UP001629244"/>
    </source>
</evidence>
<dbReference type="EMBL" id="JBELQC010000001">
    <property type="protein sequence ID" value="MFL9841695.1"/>
    <property type="molecule type" value="Genomic_DNA"/>
</dbReference>
<evidence type="ECO:0000256" key="1">
    <source>
        <dbReference type="ARBA" id="ARBA00006174"/>
    </source>
</evidence>
<keyword evidence="5" id="KW-1185">Reference proteome</keyword>
<dbReference type="Proteomes" id="UP001629244">
    <property type="component" value="Unassembled WGS sequence"/>
</dbReference>
<dbReference type="Pfam" id="PF19305">
    <property type="entry name" value="MmgE_PrpD_C"/>
    <property type="match status" value="1"/>
</dbReference>
<dbReference type="InterPro" id="IPR042183">
    <property type="entry name" value="MmgE/PrpD_sf_1"/>
</dbReference>
<dbReference type="Gene3D" id="3.30.1330.120">
    <property type="entry name" value="2-methylcitrate dehydratase PrpD"/>
    <property type="match status" value="1"/>
</dbReference>
<comment type="similarity">
    <text evidence="1">Belongs to the PrpD family.</text>
</comment>
<organism evidence="4 5">
    <name type="scientific">Sphingomonas plantiphila</name>
    <dbReference type="NCBI Taxonomy" id="3163295"/>
    <lineage>
        <taxon>Bacteria</taxon>
        <taxon>Pseudomonadati</taxon>
        <taxon>Pseudomonadota</taxon>
        <taxon>Alphaproteobacteria</taxon>
        <taxon>Sphingomonadales</taxon>
        <taxon>Sphingomonadaceae</taxon>
        <taxon>Sphingomonas</taxon>
    </lineage>
</organism>
<dbReference type="SUPFAM" id="SSF103378">
    <property type="entry name" value="2-methylcitrate dehydratase PrpD"/>
    <property type="match status" value="1"/>
</dbReference>
<evidence type="ECO:0000259" key="3">
    <source>
        <dbReference type="Pfam" id="PF19305"/>
    </source>
</evidence>
<reference evidence="4 5" key="1">
    <citation type="submission" date="2024-06" db="EMBL/GenBank/DDBJ databases">
        <authorList>
            <person name="Kaempfer P."/>
            <person name="Viver T."/>
        </authorList>
    </citation>
    <scope>NUCLEOTIDE SEQUENCE [LARGE SCALE GENOMIC DNA]</scope>
    <source>
        <strain evidence="4 5">ST-64</strain>
    </source>
</reference>
<proteinExistence type="inferred from homology"/>
<dbReference type="Gene3D" id="1.10.4100.10">
    <property type="entry name" value="2-methylcitrate dehydratase PrpD"/>
    <property type="match status" value="1"/>
</dbReference>
<evidence type="ECO:0000259" key="2">
    <source>
        <dbReference type="Pfam" id="PF03972"/>
    </source>
</evidence>
<dbReference type="Pfam" id="PF03972">
    <property type="entry name" value="MmgE_PrpD_N"/>
    <property type="match status" value="1"/>
</dbReference>
<dbReference type="InterPro" id="IPR045336">
    <property type="entry name" value="MmgE_PrpD_N"/>
</dbReference>
<name>A0ABW8YR88_9SPHN</name>
<sequence length="463" mass="47887">MFCGKAISATIATHLAGLTHDALPAATRHATRRALLDAVGVTLGATGLGEDAAPYRSHAAAVPGPSRLIGFEATSTPALAALANGALAHQLDFGDTFDAGPAHPNAALVPALLALADARPEATFGQFLVAMAAGSDLACRLSIAAPRPYEDGGWYPPPLVNLIAGAAACARFIGLGADGIRHAMGSALLQGSFPSEIKYDSASPIRGVREGLVARAAVEAALLAEAGAKAFAEPLEGRAGFFPVYGGGAPRDVLIEGLGERFLGDVVSFKPWPACRGTHPYIEAALALRDRVDPARIVRIEAETGPIQEMLIRPQPIKAAPTRAIEAKFSIPFTVAAALIDGAVTLDSFAAARVADPETRALADKVVERRNPDWTRTEAASGSLAITLDDGTLVTHRVMQAAGHPDRPMDDESLVAKFVDCAAHAARPIDAASARTIALTILDFPVDSSAGALTHHLACTAET</sequence>
<feature type="domain" description="MmgE/PrpD C-terminal" evidence="3">
    <location>
        <begin position="272"/>
        <end position="434"/>
    </location>
</feature>